<evidence type="ECO:0000256" key="2">
    <source>
        <dbReference type="ARBA" id="ARBA00023125"/>
    </source>
</evidence>
<evidence type="ECO:0000313" key="11">
    <source>
        <dbReference type="Proteomes" id="UP001431783"/>
    </source>
</evidence>
<dbReference type="CDD" id="cd00086">
    <property type="entry name" value="homeodomain"/>
    <property type="match status" value="1"/>
</dbReference>
<keyword evidence="2 5" id="KW-0238">DNA-binding</keyword>
<dbReference type="PANTHER" id="PTHR24333">
    <property type="entry name" value="HOMEO BOX HB9 LIKE A-RELATED"/>
    <property type="match status" value="1"/>
</dbReference>
<dbReference type="GO" id="GO:0005634">
    <property type="term" value="C:nucleus"/>
    <property type="evidence" value="ECO:0007669"/>
    <property type="project" value="UniProtKB-SubCell"/>
</dbReference>
<organism evidence="10 11">
    <name type="scientific">Henosepilachna vigintioctopunctata</name>
    <dbReference type="NCBI Taxonomy" id="420089"/>
    <lineage>
        <taxon>Eukaryota</taxon>
        <taxon>Metazoa</taxon>
        <taxon>Ecdysozoa</taxon>
        <taxon>Arthropoda</taxon>
        <taxon>Hexapoda</taxon>
        <taxon>Insecta</taxon>
        <taxon>Pterygota</taxon>
        <taxon>Neoptera</taxon>
        <taxon>Endopterygota</taxon>
        <taxon>Coleoptera</taxon>
        <taxon>Polyphaga</taxon>
        <taxon>Cucujiformia</taxon>
        <taxon>Coccinelloidea</taxon>
        <taxon>Coccinellidae</taxon>
        <taxon>Epilachninae</taxon>
        <taxon>Epilachnini</taxon>
        <taxon>Henosepilachna</taxon>
    </lineage>
</organism>
<evidence type="ECO:0000256" key="3">
    <source>
        <dbReference type="ARBA" id="ARBA00023155"/>
    </source>
</evidence>
<accession>A0AAW1V7X1</accession>
<comment type="subcellular location">
    <subcellularLocation>
        <location evidence="1 5 6">Nucleus</location>
    </subcellularLocation>
</comment>
<protein>
    <recommendedName>
        <fullName evidence="9">Homeobox domain-containing protein</fullName>
    </recommendedName>
</protein>
<dbReference type="Proteomes" id="UP001431783">
    <property type="component" value="Unassembled WGS sequence"/>
</dbReference>
<feature type="compositionally biased region" description="Basic and acidic residues" evidence="7">
    <location>
        <begin position="52"/>
        <end position="65"/>
    </location>
</feature>
<sequence>MQFVHRPWHLLLILTFLNLLQVKIWFQNRRTKWKKIDNISNAEAAGHKNHSIAKDGSKSNEEKLSHFSKAISQSSNSSLESDSKSSATSAVTDSSLPPKSFKDILKTNSSPVDTFIQNQVESAKDVLLNLTFKTAENS</sequence>
<evidence type="ECO:0000259" key="9">
    <source>
        <dbReference type="PROSITE" id="PS50071"/>
    </source>
</evidence>
<feature type="compositionally biased region" description="Low complexity" evidence="7">
    <location>
        <begin position="72"/>
        <end position="96"/>
    </location>
</feature>
<reference evidence="10 11" key="1">
    <citation type="submission" date="2023-03" db="EMBL/GenBank/DDBJ databases">
        <title>Genome insight into feeding habits of ladybird beetles.</title>
        <authorList>
            <person name="Li H.-S."/>
            <person name="Huang Y.-H."/>
            <person name="Pang H."/>
        </authorList>
    </citation>
    <scope>NUCLEOTIDE SEQUENCE [LARGE SCALE GENOMIC DNA]</scope>
    <source>
        <strain evidence="10">SYSU_2023b</strain>
        <tissue evidence="10">Whole body</tissue>
    </source>
</reference>
<keyword evidence="8" id="KW-0812">Transmembrane</keyword>
<proteinExistence type="predicted"/>
<keyword evidence="4 5" id="KW-0539">Nucleus</keyword>
<dbReference type="InterPro" id="IPR050848">
    <property type="entry name" value="Homeobox_TF"/>
</dbReference>
<dbReference type="Pfam" id="PF00046">
    <property type="entry name" value="Homeodomain"/>
    <property type="match status" value="1"/>
</dbReference>
<dbReference type="AlphaFoldDB" id="A0AAW1V7X1"/>
<evidence type="ECO:0000256" key="5">
    <source>
        <dbReference type="PROSITE-ProRule" id="PRU00108"/>
    </source>
</evidence>
<keyword evidence="3 5" id="KW-0371">Homeobox</keyword>
<evidence type="ECO:0000313" key="10">
    <source>
        <dbReference type="EMBL" id="KAK9889116.1"/>
    </source>
</evidence>
<feature type="DNA-binding region" description="Homeobox" evidence="5">
    <location>
        <begin position="19"/>
        <end position="37"/>
    </location>
</feature>
<dbReference type="InterPro" id="IPR001356">
    <property type="entry name" value="HD"/>
</dbReference>
<evidence type="ECO:0000256" key="4">
    <source>
        <dbReference type="ARBA" id="ARBA00023242"/>
    </source>
</evidence>
<name>A0AAW1V7X1_9CUCU</name>
<dbReference type="EMBL" id="JARQZJ010000122">
    <property type="protein sequence ID" value="KAK9889116.1"/>
    <property type="molecule type" value="Genomic_DNA"/>
</dbReference>
<feature type="region of interest" description="Disordered" evidence="7">
    <location>
        <begin position="44"/>
        <end position="99"/>
    </location>
</feature>
<evidence type="ECO:0000256" key="6">
    <source>
        <dbReference type="RuleBase" id="RU000682"/>
    </source>
</evidence>
<dbReference type="InterPro" id="IPR017970">
    <property type="entry name" value="Homeobox_CS"/>
</dbReference>
<dbReference type="PROSITE" id="PS50071">
    <property type="entry name" value="HOMEOBOX_2"/>
    <property type="match status" value="1"/>
</dbReference>
<evidence type="ECO:0000256" key="8">
    <source>
        <dbReference type="SAM" id="Phobius"/>
    </source>
</evidence>
<keyword evidence="8" id="KW-1133">Transmembrane helix</keyword>
<dbReference type="Gene3D" id="1.10.10.60">
    <property type="entry name" value="Homeodomain-like"/>
    <property type="match status" value="1"/>
</dbReference>
<dbReference type="PROSITE" id="PS00027">
    <property type="entry name" value="HOMEOBOX_1"/>
    <property type="match status" value="1"/>
</dbReference>
<comment type="caution">
    <text evidence="10">The sequence shown here is derived from an EMBL/GenBank/DDBJ whole genome shotgun (WGS) entry which is preliminary data.</text>
</comment>
<keyword evidence="11" id="KW-1185">Reference proteome</keyword>
<evidence type="ECO:0000256" key="1">
    <source>
        <dbReference type="ARBA" id="ARBA00004123"/>
    </source>
</evidence>
<dbReference type="InterPro" id="IPR009057">
    <property type="entry name" value="Homeodomain-like_sf"/>
</dbReference>
<gene>
    <name evidence="10" type="ORF">WA026_004387</name>
</gene>
<feature type="domain" description="Homeobox" evidence="9">
    <location>
        <begin position="17"/>
        <end position="36"/>
    </location>
</feature>
<dbReference type="GO" id="GO:0003677">
    <property type="term" value="F:DNA binding"/>
    <property type="evidence" value="ECO:0007669"/>
    <property type="project" value="UniProtKB-UniRule"/>
</dbReference>
<feature type="transmembrane region" description="Helical" evidence="8">
    <location>
        <begin position="6"/>
        <end position="26"/>
    </location>
</feature>
<dbReference type="SUPFAM" id="SSF46689">
    <property type="entry name" value="Homeodomain-like"/>
    <property type="match status" value="1"/>
</dbReference>
<dbReference type="GO" id="GO:0000981">
    <property type="term" value="F:DNA-binding transcription factor activity, RNA polymerase II-specific"/>
    <property type="evidence" value="ECO:0007669"/>
    <property type="project" value="InterPro"/>
</dbReference>
<evidence type="ECO:0000256" key="7">
    <source>
        <dbReference type="SAM" id="MobiDB-lite"/>
    </source>
</evidence>
<keyword evidence="8" id="KW-0472">Membrane</keyword>